<evidence type="ECO:0000313" key="2">
    <source>
        <dbReference type="EMBL" id="MFC7097604.1"/>
    </source>
</evidence>
<dbReference type="PANTHER" id="PTHR38811:SF1">
    <property type="entry name" value="UPF0284 PROTEIN SLL1500"/>
    <property type="match status" value="1"/>
</dbReference>
<dbReference type="InterPro" id="IPR002805">
    <property type="entry name" value="Nict_dMeBzImd_PRibTrfase_arc"/>
</dbReference>
<reference evidence="2 3" key="1">
    <citation type="journal article" date="2019" name="Int. J. Syst. Evol. Microbiol.">
        <title>The Global Catalogue of Microorganisms (GCM) 10K type strain sequencing project: providing services to taxonomists for standard genome sequencing and annotation.</title>
        <authorList>
            <consortium name="The Broad Institute Genomics Platform"/>
            <consortium name="The Broad Institute Genome Sequencing Center for Infectious Disease"/>
            <person name="Wu L."/>
            <person name="Ma J."/>
        </authorList>
    </citation>
    <scope>NUCLEOTIDE SEQUENCE [LARGE SCALE GENOMIC DNA]</scope>
    <source>
        <strain evidence="2 3">DT55</strain>
    </source>
</reference>
<dbReference type="InterPro" id="IPR036087">
    <property type="entry name" value="Nict_dMeBzImd_PRibTrfase_sf"/>
</dbReference>
<keyword evidence="2" id="KW-0808">Transferase</keyword>
<dbReference type="AlphaFoldDB" id="A0ABD5WVL8"/>
<dbReference type="NCBIfam" id="TIGR00303">
    <property type="entry name" value="nicotinate mononucleotide-dependent phosphoribosyltransferase CobT"/>
    <property type="match status" value="1"/>
</dbReference>
<accession>A0ABD5WVL8</accession>
<sequence length="340" mass="33541">MRLVVVAGTTETARIDGISAAGADPALMRHTPGADLDVVVHGEPTLAPVVPVSPTGCPTPAVATRAACELLGFDALAVDAGVAGRTGAPTVDVGFGPGADVREAEAVSRAAETYANARELGAALPDDRIVVGETVPGGTTTALGVLTALGEEPTVSSSLPENPLDLKRRVVAEGLDASGLAPGDAAGDPLTAVRAVGDPVLAAVAGLTVGAVESGTAVTLAGGTQLATAAALVRHAGVEAPLTLATTSFVADDDTAGIADLAASLDLDVRATDPGFDGRDHPAMAAYAAGEAKEGVGMGGALALVDDADTSMAAFRDRLVDVYDRLLADDGGDADVDADR</sequence>
<dbReference type="RefSeq" id="WP_276237908.1">
    <property type="nucleotide sequence ID" value="NZ_CP119989.1"/>
</dbReference>
<dbReference type="GO" id="GO:0016757">
    <property type="term" value="F:glycosyltransferase activity"/>
    <property type="evidence" value="ECO:0007669"/>
    <property type="project" value="UniProtKB-KW"/>
</dbReference>
<dbReference type="InterPro" id="IPR003200">
    <property type="entry name" value="Nict_dMeBzImd_PRibTrfase"/>
</dbReference>
<evidence type="ECO:0000313" key="3">
    <source>
        <dbReference type="Proteomes" id="UP001596388"/>
    </source>
</evidence>
<dbReference type="Proteomes" id="UP001596388">
    <property type="component" value="Unassembled WGS sequence"/>
</dbReference>
<protein>
    <recommendedName>
        <fullName evidence="1">UPF0284 protein ACFQKD_09840</fullName>
    </recommendedName>
</protein>
<comment type="similarity">
    <text evidence="1">Belongs to the UPF0284 family.</text>
</comment>
<dbReference type="CDD" id="cd02439">
    <property type="entry name" value="DMB-PRT_CobT"/>
    <property type="match status" value="1"/>
</dbReference>
<keyword evidence="2" id="KW-0328">Glycosyltransferase</keyword>
<dbReference type="Pfam" id="PF02277">
    <property type="entry name" value="DBI_PRT"/>
    <property type="match status" value="1"/>
</dbReference>
<organism evidence="2 3">
    <name type="scientific">Halobaculum marinum</name>
    <dbReference type="NCBI Taxonomy" id="3031996"/>
    <lineage>
        <taxon>Archaea</taxon>
        <taxon>Methanobacteriati</taxon>
        <taxon>Methanobacteriota</taxon>
        <taxon>Stenosarchaea group</taxon>
        <taxon>Halobacteria</taxon>
        <taxon>Halobacteriales</taxon>
        <taxon>Haloferacaceae</taxon>
        <taxon>Halobaculum</taxon>
    </lineage>
</organism>
<dbReference type="NCBIfam" id="NF003372">
    <property type="entry name" value="PRK04447.1-5"/>
    <property type="match status" value="1"/>
</dbReference>
<name>A0ABD5WVL8_9EURY</name>
<dbReference type="PANTHER" id="PTHR38811">
    <property type="match status" value="1"/>
</dbReference>
<evidence type="ECO:0000256" key="1">
    <source>
        <dbReference type="HAMAP-Rule" id="MF_01086"/>
    </source>
</evidence>
<proteinExistence type="inferred from homology"/>
<gene>
    <name evidence="2" type="primary">cobT</name>
    <name evidence="2" type="ORF">ACFQKD_09840</name>
</gene>
<keyword evidence="3" id="KW-1185">Reference proteome</keyword>
<dbReference type="NCBIfam" id="NF003371">
    <property type="entry name" value="PRK04447.1-4"/>
    <property type="match status" value="1"/>
</dbReference>
<dbReference type="GeneID" id="79268481"/>
<dbReference type="SUPFAM" id="SSF52733">
    <property type="entry name" value="Nicotinate mononucleotide:5,6-dimethylbenzimidazole phosphoribosyltransferase (CobT)"/>
    <property type="match status" value="1"/>
</dbReference>
<dbReference type="EMBL" id="JBHTAG010000003">
    <property type="protein sequence ID" value="MFC7097604.1"/>
    <property type="molecule type" value="Genomic_DNA"/>
</dbReference>
<dbReference type="Gene3D" id="3.40.50.10210">
    <property type="match status" value="1"/>
</dbReference>
<dbReference type="HAMAP" id="MF_01086">
    <property type="entry name" value="UPF0284"/>
    <property type="match status" value="1"/>
</dbReference>
<comment type="caution">
    <text evidence="2">The sequence shown here is derived from an EMBL/GenBank/DDBJ whole genome shotgun (WGS) entry which is preliminary data.</text>
</comment>